<protein>
    <submittedName>
        <fullName evidence="1">Uncharacterized protein</fullName>
    </submittedName>
</protein>
<sequence length="133" mass="15269">MEHDKMAGAYYYKGEPEYRNMKILFRYATMNYKVEKTIVIISDTTREIIHIPDNDDAEHSLLTEVVLPLFVSKPKSKHKLFDIQTEFADQELTNNKATHLGSPSQHIVSKTKLAESSLSRSCASPNPNTLWRN</sequence>
<keyword evidence="2" id="KW-1185">Reference proteome</keyword>
<dbReference type="AlphaFoldDB" id="A0ABD1HGE2"/>
<accession>A0ABD1HGE2</accession>
<organism evidence="1 2">
    <name type="scientific">Salvia divinorum</name>
    <name type="common">Maria pastora</name>
    <name type="synonym">Diviner's sage</name>
    <dbReference type="NCBI Taxonomy" id="28513"/>
    <lineage>
        <taxon>Eukaryota</taxon>
        <taxon>Viridiplantae</taxon>
        <taxon>Streptophyta</taxon>
        <taxon>Embryophyta</taxon>
        <taxon>Tracheophyta</taxon>
        <taxon>Spermatophyta</taxon>
        <taxon>Magnoliopsida</taxon>
        <taxon>eudicotyledons</taxon>
        <taxon>Gunneridae</taxon>
        <taxon>Pentapetalae</taxon>
        <taxon>asterids</taxon>
        <taxon>lamiids</taxon>
        <taxon>Lamiales</taxon>
        <taxon>Lamiaceae</taxon>
        <taxon>Nepetoideae</taxon>
        <taxon>Mentheae</taxon>
        <taxon>Salviinae</taxon>
        <taxon>Salvia</taxon>
        <taxon>Salvia subgen. Calosphace</taxon>
    </lineage>
</organism>
<proteinExistence type="predicted"/>
<evidence type="ECO:0000313" key="1">
    <source>
        <dbReference type="EMBL" id="KAL1555347.1"/>
    </source>
</evidence>
<comment type="caution">
    <text evidence="1">The sequence shown here is derived from an EMBL/GenBank/DDBJ whole genome shotgun (WGS) entry which is preliminary data.</text>
</comment>
<dbReference type="Proteomes" id="UP001567538">
    <property type="component" value="Unassembled WGS sequence"/>
</dbReference>
<name>A0ABD1HGE2_SALDI</name>
<evidence type="ECO:0000313" key="2">
    <source>
        <dbReference type="Proteomes" id="UP001567538"/>
    </source>
</evidence>
<dbReference type="EMBL" id="JBEAFC010000006">
    <property type="protein sequence ID" value="KAL1555347.1"/>
    <property type="molecule type" value="Genomic_DNA"/>
</dbReference>
<reference evidence="1 2" key="1">
    <citation type="submission" date="2024-06" db="EMBL/GenBank/DDBJ databases">
        <title>A chromosome level genome sequence of Diviner's sage (Salvia divinorum).</title>
        <authorList>
            <person name="Ford S.A."/>
            <person name="Ro D.-K."/>
            <person name="Ness R.W."/>
            <person name="Phillips M.A."/>
        </authorList>
    </citation>
    <scope>NUCLEOTIDE SEQUENCE [LARGE SCALE GENOMIC DNA]</scope>
    <source>
        <strain evidence="1">SAF-2024a</strain>
        <tissue evidence="1">Leaf</tissue>
    </source>
</reference>
<gene>
    <name evidence="1" type="ORF">AAHA92_15802</name>
</gene>